<gene>
    <name evidence="1" type="ORF">UY48_C0053G0009</name>
</gene>
<dbReference type="AlphaFoldDB" id="A0A0G1Y4J8"/>
<sequence>MVRNAVAHNTETWDEVWDLLDALEIGAVMDEEHEDAMWIRLRKRLEDCEADSAGLTFEPEELLEQPEATD</sequence>
<dbReference type="Proteomes" id="UP000034588">
    <property type="component" value="Unassembled WGS sequence"/>
</dbReference>
<name>A0A0G1Y4J8_9BACT</name>
<protein>
    <submittedName>
        <fullName evidence="1">Uncharacterized protein</fullName>
    </submittedName>
</protein>
<organism evidence="1 2">
    <name type="scientific">Candidatus Gottesmanbacteria bacterium GW2011_GWB1_49_7</name>
    <dbReference type="NCBI Taxonomy" id="1618448"/>
    <lineage>
        <taxon>Bacteria</taxon>
        <taxon>Candidatus Gottesmaniibacteriota</taxon>
    </lineage>
</organism>
<evidence type="ECO:0000313" key="1">
    <source>
        <dbReference type="EMBL" id="KKW09807.1"/>
    </source>
</evidence>
<dbReference type="EMBL" id="LCQD01000053">
    <property type="protein sequence ID" value="KKW09807.1"/>
    <property type="molecule type" value="Genomic_DNA"/>
</dbReference>
<reference evidence="1 2" key="1">
    <citation type="journal article" date="2015" name="Nature">
        <title>rRNA introns, odd ribosomes, and small enigmatic genomes across a large radiation of phyla.</title>
        <authorList>
            <person name="Brown C.T."/>
            <person name="Hug L.A."/>
            <person name="Thomas B.C."/>
            <person name="Sharon I."/>
            <person name="Castelle C.J."/>
            <person name="Singh A."/>
            <person name="Wilkins M.J."/>
            <person name="Williams K.H."/>
            <person name="Banfield J.F."/>
        </authorList>
    </citation>
    <scope>NUCLEOTIDE SEQUENCE [LARGE SCALE GENOMIC DNA]</scope>
</reference>
<proteinExistence type="predicted"/>
<evidence type="ECO:0000313" key="2">
    <source>
        <dbReference type="Proteomes" id="UP000034588"/>
    </source>
</evidence>
<comment type="caution">
    <text evidence="1">The sequence shown here is derived from an EMBL/GenBank/DDBJ whole genome shotgun (WGS) entry which is preliminary data.</text>
</comment>
<accession>A0A0G1Y4J8</accession>